<dbReference type="EMBL" id="LGRX02005975">
    <property type="protein sequence ID" value="KAK3277683.1"/>
    <property type="molecule type" value="Genomic_DNA"/>
</dbReference>
<keyword evidence="4" id="KW-1133">Transmembrane helix</keyword>
<evidence type="ECO:0000256" key="4">
    <source>
        <dbReference type="ARBA" id="ARBA00022989"/>
    </source>
</evidence>
<dbReference type="SUPFAM" id="SSF52540">
    <property type="entry name" value="P-loop containing nucleoside triphosphate hydrolases"/>
    <property type="match status" value="1"/>
</dbReference>
<proteinExistence type="predicted"/>
<sequence>MDVQWRHLIVTFDNGKVKALSGVSGQALSKRTLALMGPTGSGKTTLLNCLAGRGPVDEGAVRYGAECWTFSKALKRRIGFVEQDDVVYSALTVRQSLHFLARLRLGKAFSRQEIIDKIDEVIELLRLGTTSFYLLRQRYGSPNFLGVFVDVVGSVSGTESL</sequence>
<keyword evidence="9" id="KW-1185">Reference proteome</keyword>
<evidence type="ECO:0000256" key="1">
    <source>
        <dbReference type="ARBA" id="ARBA00004141"/>
    </source>
</evidence>
<reference evidence="8" key="2">
    <citation type="submission" date="2023-06" db="EMBL/GenBank/DDBJ databases">
        <title>Long-read-based genome assembly of the green algal bacterivore Cymbomonas tetramitiformis.</title>
        <authorList>
            <person name="Gyaltshen Y."/>
            <person name="Rozenberg A."/>
            <person name="Paasch A."/>
            <person name="Burns J.A."/>
            <person name="Warring S."/>
            <person name="Larson R."/>
            <person name="Maurer-Alcala X."/>
            <person name="Dacks J."/>
            <person name="Kim E."/>
        </authorList>
    </citation>
    <scope>NUCLEOTIDE SEQUENCE</scope>
    <source>
        <strain evidence="8">PLY_AMNH</strain>
    </source>
</reference>
<keyword evidence="3" id="KW-0812">Transmembrane</keyword>
<evidence type="ECO:0000256" key="5">
    <source>
        <dbReference type="ARBA" id="ARBA00023136"/>
    </source>
</evidence>
<dbReference type="InterPro" id="IPR027417">
    <property type="entry name" value="P-loop_NTPase"/>
</dbReference>
<dbReference type="PANTHER" id="PTHR48041">
    <property type="entry name" value="ABC TRANSPORTER G FAMILY MEMBER 28"/>
    <property type="match status" value="1"/>
</dbReference>
<dbReference type="GO" id="GO:0005524">
    <property type="term" value="F:ATP binding"/>
    <property type="evidence" value="ECO:0007669"/>
    <property type="project" value="InterPro"/>
</dbReference>
<dbReference type="EMBL" id="LGRX02010987">
    <property type="protein sequence ID" value="KAK3269406.1"/>
    <property type="molecule type" value="Genomic_DNA"/>
</dbReference>
<dbReference type="Pfam" id="PF00005">
    <property type="entry name" value="ABC_tran"/>
    <property type="match status" value="1"/>
</dbReference>
<evidence type="ECO:0000259" key="6">
    <source>
        <dbReference type="Pfam" id="PF00005"/>
    </source>
</evidence>
<dbReference type="GO" id="GO:0042626">
    <property type="term" value="F:ATPase-coupled transmembrane transporter activity"/>
    <property type="evidence" value="ECO:0007669"/>
    <property type="project" value="TreeGrafter"/>
</dbReference>
<comment type="caution">
    <text evidence="8">The sequence shown here is derived from an EMBL/GenBank/DDBJ whole genome shotgun (WGS) entry which is preliminary data.</text>
</comment>
<evidence type="ECO:0000256" key="2">
    <source>
        <dbReference type="ARBA" id="ARBA00022448"/>
    </source>
</evidence>
<dbReference type="AlphaFoldDB" id="A0AAE0LA47"/>
<dbReference type="GO" id="GO:0016020">
    <property type="term" value="C:membrane"/>
    <property type="evidence" value="ECO:0007669"/>
    <property type="project" value="UniProtKB-SubCell"/>
</dbReference>
<protein>
    <recommendedName>
        <fullName evidence="6">ABC transporter domain-containing protein</fullName>
    </recommendedName>
</protein>
<dbReference type="GO" id="GO:0016887">
    <property type="term" value="F:ATP hydrolysis activity"/>
    <property type="evidence" value="ECO:0007669"/>
    <property type="project" value="InterPro"/>
</dbReference>
<dbReference type="Gene3D" id="3.40.50.300">
    <property type="entry name" value="P-loop containing nucleotide triphosphate hydrolases"/>
    <property type="match status" value="1"/>
</dbReference>
<dbReference type="InterPro" id="IPR050352">
    <property type="entry name" value="ABCG_transporters"/>
</dbReference>
<keyword evidence="5" id="KW-0472">Membrane</keyword>
<comment type="subcellular location">
    <subcellularLocation>
        <location evidence="1">Membrane</location>
        <topology evidence="1">Multi-pass membrane protein</topology>
    </subcellularLocation>
</comment>
<name>A0AAE0LA47_9CHLO</name>
<keyword evidence="2" id="KW-0813">Transport</keyword>
<organism evidence="8 9">
    <name type="scientific">Cymbomonas tetramitiformis</name>
    <dbReference type="NCBI Taxonomy" id="36881"/>
    <lineage>
        <taxon>Eukaryota</taxon>
        <taxon>Viridiplantae</taxon>
        <taxon>Chlorophyta</taxon>
        <taxon>Pyramimonadophyceae</taxon>
        <taxon>Pyramimonadales</taxon>
        <taxon>Pyramimonadaceae</taxon>
        <taxon>Cymbomonas</taxon>
    </lineage>
</organism>
<dbReference type="Proteomes" id="UP001190700">
    <property type="component" value="Unassembled WGS sequence"/>
</dbReference>
<feature type="domain" description="ABC transporter" evidence="6">
    <location>
        <begin position="21"/>
        <end position="127"/>
    </location>
</feature>
<evidence type="ECO:0000313" key="8">
    <source>
        <dbReference type="EMBL" id="KAK3277683.1"/>
    </source>
</evidence>
<evidence type="ECO:0000313" key="9">
    <source>
        <dbReference type="Proteomes" id="UP001190700"/>
    </source>
</evidence>
<dbReference type="InterPro" id="IPR003439">
    <property type="entry name" value="ABC_transporter-like_ATP-bd"/>
</dbReference>
<evidence type="ECO:0000313" key="7">
    <source>
        <dbReference type="EMBL" id="KAK3269406.1"/>
    </source>
</evidence>
<reference evidence="8 9" key="1">
    <citation type="journal article" date="2015" name="Genome Biol. Evol.">
        <title>Comparative Genomics of a Bacterivorous Green Alga Reveals Evolutionary Causalities and Consequences of Phago-Mixotrophic Mode of Nutrition.</title>
        <authorList>
            <person name="Burns J.A."/>
            <person name="Paasch A."/>
            <person name="Narechania A."/>
            <person name="Kim E."/>
        </authorList>
    </citation>
    <scope>NUCLEOTIDE SEQUENCE [LARGE SCALE GENOMIC DNA]</scope>
    <source>
        <strain evidence="8">PLY_AMNH</strain>
    </source>
</reference>
<evidence type="ECO:0000256" key="3">
    <source>
        <dbReference type="ARBA" id="ARBA00022692"/>
    </source>
</evidence>
<gene>
    <name evidence="8" type="ORF">CYMTET_14324</name>
    <name evidence="7" type="ORF">CYMTET_22151</name>
</gene>
<accession>A0AAE0LA47</accession>
<dbReference type="PANTHER" id="PTHR48041:SF111">
    <property type="entry name" value="ABC TRANSPORTER G FAMILY MEMBER 14"/>
    <property type="match status" value="1"/>
</dbReference>